<gene>
    <name evidence="1" type="ORF">PR048_002427</name>
</gene>
<accession>A0ABQ9IL72</accession>
<comment type="caution">
    <text evidence="1">The sequence shown here is derived from an EMBL/GenBank/DDBJ whole genome shotgun (WGS) entry which is preliminary data.</text>
</comment>
<reference evidence="1 2" key="1">
    <citation type="submission" date="2023-02" db="EMBL/GenBank/DDBJ databases">
        <title>LHISI_Scaffold_Assembly.</title>
        <authorList>
            <person name="Stuart O.P."/>
            <person name="Cleave R."/>
            <person name="Magrath M.J.L."/>
            <person name="Mikheyev A.S."/>
        </authorList>
    </citation>
    <scope>NUCLEOTIDE SEQUENCE [LARGE SCALE GENOMIC DNA]</scope>
    <source>
        <strain evidence="1">Daus_M_001</strain>
        <tissue evidence="1">Leg muscle</tissue>
    </source>
</reference>
<sequence>MLQEMELRFLQNTVVIGVVSACASASEVFMTSEILGSLAEAYITNSDALIRLTKQCDLVKTMFTTCTRVCQLCSLYRGARNISFSTMKRTKTILHANMTSHRLHD</sequence>
<proteinExistence type="predicted"/>
<evidence type="ECO:0000313" key="2">
    <source>
        <dbReference type="Proteomes" id="UP001159363"/>
    </source>
</evidence>
<keyword evidence="2" id="KW-1185">Reference proteome</keyword>
<dbReference type="EMBL" id="JARBHB010000001">
    <property type="protein sequence ID" value="KAJ8897081.1"/>
    <property type="molecule type" value="Genomic_DNA"/>
</dbReference>
<protein>
    <submittedName>
        <fullName evidence="1">Uncharacterized protein</fullName>
    </submittedName>
</protein>
<evidence type="ECO:0000313" key="1">
    <source>
        <dbReference type="EMBL" id="KAJ8897081.1"/>
    </source>
</evidence>
<dbReference type="Proteomes" id="UP001159363">
    <property type="component" value="Chromosome 1"/>
</dbReference>
<organism evidence="1 2">
    <name type="scientific">Dryococelus australis</name>
    <dbReference type="NCBI Taxonomy" id="614101"/>
    <lineage>
        <taxon>Eukaryota</taxon>
        <taxon>Metazoa</taxon>
        <taxon>Ecdysozoa</taxon>
        <taxon>Arthropoda</taxon>
        <taxon>Hexapoda</taxon>
        <taxon>Insecta</taxon>
        <taxon>Pterygota</taxon>
        <taxon>Neoptera</taxon>
        <taxon>Polyneoptera</taxon>
        <taxon>Phasmatodea</taxon>
        <taxon>Verophasmatodea</taxon>
        <taxon>Anareolatae</taxon>
        <taxon>Phasmatidae</taxon>
        <taxon>Eurycanthinae</taxon>
        <taxon>Dryococelus</taxon>
    </lineage>
</organism>
<name>A0ABQ9IL72_9NEOP</name>